<evidence type="ECO:0000313" key="9">
    <source>
        <dbReference type="Proteomes" id="UP001153365"/>
    </source>
</evidence>
<dbReference type="InterPro" id="IPR036743">
    <property type="entry name" value="ARPC5_sf"/>
</dbReference>
<dbReference type="SUPFAM" id="SSF69103">
    <property type="entry name" value="Arp2/3 complex 16 kDa subunit ARPC5"/>
    <property type="match status" value="1"/>
</dbReference>
<dbReference type="GO" id="GO:0030833">
    <property type="term" value="P:regulation of actin filament polymerization"/>
    <property type="evidence" value="ECO:0007669"/>
    <property type="project" value="InterPro"/>
</dbReference>
<evidence type="ECO:0000256" key="7">
    <source>
        <dbReference type="RuleBase" id="RU004301"/>
    </source>
</evidence>
<accession>A0AAV0AMP8</accession>
<comment type="function">
    <text evidence="6">Functions as a component of the Arp2/3 complex which is involved in regulation of actin polymerization and together with an activating nucleation-promoting factor (NPF) mediates the formation of branched actin networks.</text>
</comment>
<protein>
    <recommendedName>
        <fullName evidence="5 7">Actin-related protein 2/3 complex subunit 5</fullName>
    </recommendedName>
</protein>
<organism evidence="8 9">
    <name type="scientific">Phakopsora pachyrhizi</name>
    <name type="common">Asian soybean rust disease fungus</name>
    <dbReference type="NCBI Taxonomy" id="170000"/>
    <lineage>
        <taxon>Eukaryota</taxon>
        <taxon>Fungi</taxon>
        <taxon>Dikarya</taxon>
        <taxon>Basidiomycota</taxon>
        <taxon>Pucciniomycotina</taxon>
        <taxon>Pucciniomycetes</taxon>
        <taxon>Pucciniales</taxon>
        <taxon>Phakopsoraceae</taxon>
        <taxon>Phakopsora</taxon>
    </lineage>
</organism>
<dbReference type="Pfam" id="PF04699">
    <property type="entry name" value="P16-Arc"/>
    <property type="match status" value="1"/>
</dbReference>
<evidence type="ECO:0000313" key="8">
    <source>
        <dbReference type="EMBL" id="CAH7668759.1"/>
    </source>
</evidence>
<evidence type="ECO:0000256" key="4">
    <source>
        <dbReference type="ARBA" id="ARBA00023212"/>
    </source>
</evidence>
<dbReference type="Proteomes" id="UP001153365">
    <property type="component" value="Unassembled WGS sequence"/>
</dbReference>
<evidence type="ECO:0000256" key="5">
    <source>
        <dbReference type="ARBA" id="ARBA00040214"/>
    </source>
</evidence>
<dbReference type="InterPro" id="IPR006789">
    <property type="entry name" value="ARPC5"/>
</dbReference>
<comment type="function">
    <text evidence="7">Functions as component of the Arp2/3 complex which is involved in regulation of actin polymerization and together with an activating nucleation-promoting factor (NPF) mediates the formation of branched actin networks. Arp2/3 complex plays a critical role in the control of cell morphogenesis via the modulation of cell polarity development.</text>
</comment>
<dbReference type="PANTHER" id="PTHR12644">
    <property type="entry name" value="ARP2/3 COMPLEX 16 KD SUBUNIT P16-ARC"/>
    <property type="match status" value="1"/>
</dbReference>
<evidence type="ECO:0000256" key="1">
    <source>
        <dbReference type="ARBA" id="ARBA00004245"/>
    </source>
</evidence>
<name>A0AAV0AMP8_PHAPC</name>
<evidence type="ECO:0000256" key="3">
    <source>
        <dbReference type="ARBA" id="ARBA00022490"/>
    </source>
</evidence>
<dbReference type="AlphaFoldDB" id="A0AAV0AMP8"/>
<gene>
    <name evidence="8" type="ORF">PPACK8108_LOCUS3309</name>
</gene>
<dbReference type="GO" id="GO:0044396">
    <property type="term" value="P:actin cortical patch organization"/>
    <property type="evidence" value="ECO:0007669"/>
    <property type="project" value="UniProtKB-ARBA"/>
</dbReference>
<dbReference type="PIRSF" id="PIRSF039096">
    <property type="entry name" value="p16-ARC"/>
    <property type="match status" value="1"/>
</dbReference>
<dbReference type="Gene3D" id="1.25.40.190">
    <property type="entry name" value="Actin-related protein 2/3 complex subunit 5"/>
    <property type="match status" value="1"/>
</dbReference>
<evidence type="ECO:0000256" key="6">
    <source>
        <dbReference type="ARBA" id="ARBA00060329"/>
    </source>
</evidence>
<dbReference type="EMBL" id="CALTRL010000605">
    <property type="protein sequence ID" value="CAH7668759.1"/>
    <property type="molecule type" value="Genomic_DNA"/>
</dbReference>
<keyword evidence="9" id="KW-1185">Reference proteome</keyword>
<keyword evidence="3" id="KW-0963">Cytoplasm</keyword>
<sequence>MDNNFRKIDIDAYDDDLLTEQELYDQDHRSPEQILNEAQSKTTQARSYLTRGDISSALKLLLKDPPYGTSSNSNDLLEQAKSLTLSSIIEILSSTKTSEISSILKTFDNERESQSEWLMKYLYKAMASLSDQNNYAVLLNWHEKLTEVAGTGCIVRVMTDRKRV</sequence>
<keyword evidence="4 7" id="KW-0206">Cytoskeleton</keyword>
<comment type="caution">
    <text evidence="8">The sequence shown here is derived from an EMBL/GenBank/DDBJ whole genome shotgun (WGS) entry which is preliminary data.</text>
</comment>
<dbReference type="FunFam" id="1.25.40.190:FF:000003">
    <property type="entry name" value="Actin-related protein 2/3 complex subunit 5"/>
    <property type="match status" value="1"/>
</dbReference>
<comment type="subcellular location">
    <subcellularLocation>
        <location evidence="1">Cytoplasm</location>
        <location evidence="1">Cytoskeleton</location>
    </subcellularLocation>
</comment>
<dbReference type="GO" id="GO:0005885">
    <property type="term" value="C:Arp2/3 protein complex"/>
    <property type="evidence" value="ECO:0007669"/>
    <property type="project" value="InterPro"/>
</dbReference>
<dbReference type="GO" id="GO:0034314">
    <property type="term" value="P:Arp2/3 complex-mediated actin nucleation"/>
    <property type="evidence" value="ECO:0007669"/>
    <property type="project" value="InterPro"/>
</dbReference>
<reference evidence="8" key="1">
    <citation type="submission" date="2022-06" db="EMBL/GenBank/DDBJ databases">
        <authorList>
            <consortium name="SYNGENTA / RWTH Aachen University"/>
        </authorList>
    </citation>
    <scope>NUCLEOTIDE SEQUENCE</scope>
</reference>
<proteinExistence type="inferred from homology"/>
<evidence type="ECO:0000256" key="2">
    <source>
        <dbReference type="ARBA" id="ARBA00006084"/>
    </source>
</evidence>
<comment type="similarity">
    <text evidence="2 7">Belongs to the ARPC5 family.</text>
</comment>